<protein>
    <recommendedName>
        <fullName evidence="6">Sulfatase N-terminal domain-containing protein</fullName>
    </recommendedName>
</protein>
<comment type="caution">
    <text evidence="7">The sequence shown here is derived from an EMBL/GenBank/DDBJ whole genome shotgun (WGS) entry which is preliminary data.</text>
</comment>
<feature type="domain" description="Sulfatase N-terminal" evidence="6">
    <location>
        <begin position="147"/>
        <end position="507"/>
    </location>
</feature>
<keyword evidence="2" id="KW-0479">Metal-binding</keyword>
<organism evidence="7 8">
    <name type="scientific">Discostella pseudostelligera</name>
    <dbReference type="NCBI Taxonomy" id="259834"/>
    <lineage>
        <taxon>Eukaryota</taxon>
        <taxon>Sar</taxon>
        <taxon>Stramenopiles</taxon>
        <taxon>Ochrophyta</taxon>
        <taxon>Bacillariophyta</taxon>
        <taxon>Coscinodiscophyceae</taxon>
        <taxon>Thalassiosirophycidae</taxon>
        <taxon>Stephanodiscales</taxon>
        <taxon>Stephanodiscaceae</taxon>
        <taxon>Discostella</taxon>
    </lineage>
</organism>
<dbReference type="PANTHER" id="PTHR42693">
    <property type="entry name" value="ARYLSULFATASE FAMILY MEMBER"/>
    <property type="match status" value="1"/>
</dbReference>
<evidence type="ECO:0000313" key="7">
    <source>
        <dbReference type="EMBL" id="KAL3769889.1"/>
    </source>
</evidence>
<dbReference type="Pfam" id="PF00884">
    <property type="entry name" value="Sulfatase"/>
    <property type="match status" value="2"/>
</dbReference>
<feature type="region of interest" description="Disordered" evidence="5">
    <location>
        <begin position="116"/>
        <end position="144"/>
    </location>
</feature>
<dbReference type="EMBL" id="JALLBG020000049">
    <property type="protein sequence ID" value="KAL3769889.1"/>
    <property type="molecule type" value="Genomic_DNA"/>
</dbReference>
<keyword evidence="4" id="KW-0106">Calcium</keyword>
<dbReference type="Gene3D" id="3.40.720.10">
    <property type="entry name" value="Alkaline Phosphatase, subunit A"/>
    <property type="match status" value="1"/>
</dbReference>
<feature type="domain" description="Sulfatase N-terminal" evidence="6">
    <location>
        <begin position="18"/>
        <end position="116"/>
    </location>
</feature>
<keyword evidence="3" id="KW-0378">Hydrolase</keyword>
<comment type="similarity">
    <text evidence="1">Belongs to the sulfatase family.</text>
</comment>
<dbReference type="PANTHER" id="PTHR42693:SF33">
    <property type="entry name" value="ARYLSULFATASE"/>
    <property type="match status" value="1"/>
</dbReference>
<sequence>MMPSSTHGRNKMQRDERPNIIIILADDLGFSDIGCFGSEINTPHIDSLAYSKCGMRFTQFYNCARCCPSRAALLTGKYPHQAGIGHMVYDAGVGAEYQGFLRKDVATIAELLKGGRQRGKGVHGGEENSTEKFEKFDKDSRSNNEEREGYATFMVGKWHVGGEYPPDASHDWVQTTMGDELHPIPTQRGFDKHYGTLGGGGSYYQPPSLVCDQEVVRDVMPEGYYYTDAINDEACSIIESMARKKDDDRRPFFLYVAHCAPHWPLHAPKDERDKYIDNYMHGWDKVREDRHARLIKQGIIPSSWQCSPRDEHSPPWESVANKEWEASRMDCYAAQITSMDLGVGRILETLRRTEQFKNTVIFFLSDNGGERMSSSLLLIASIVGCAEYLKENGEEGCWPEFYGGLTREGQPIKVGNIQGLKPGAEDTFMSYGLPWANASNTPFRLFKSFVHEGGIATPLVVHWPAATRSMQLCDTCDTRDDENRGRICHSPWIMMDIVATCCDLAGVEISPEALEGESFRPILHGHDEPTRVKPIFWEHQGNCAMREGQWKLVYRRSDSEEQCGHPDGNIGVDPLKCWELYNMEDDRTETHNLAMDNRELVKQMAERWMEWALRVGIKPWPLKPLPEGEKDWSNLPWLW</sequence>
<dbReference type="PROSITE" id="PS00149">
    <property type="entry name" value="SULFATASE_2"/>
    <property type="match status" value="1"/>
</dbReference>
<feature type="compositionally biased region" description="Basic and acidic residues" evidence="5">
    <location>
        <begin position="123"/>
        <end position="144"/>
    </location>
</feature>
<evidence type="ECO:0000259" key="6">
    <source>
        <dbReference type="Pfam" id="PF00884"/>
    </source>
</evidence>
<dbReference type="GO" id="GO:0016787">
    <property type="term" value="F:hydrolase activity"/>
    <property type="evidence" value="ECO:0007669"/>
    <property type="project" value="UniProtKB-KW"/>
</dbReference>
<evidence type="ECO:0000256" key="3">
    <source>
        <dbReference type="ARBA" id="ARBA00022801"/>
    </source>
</evidence>
<dbReference type="InterPro" id="IPR000917">
    <property type="entry name" value="Sulfatase_N"/>
</dbReference>
<dbReference type="InterPro" id="IPR050738">
    <property type="entry name" value="Sulfatase"/>
</dbReference>
<dbReference type="CDD" id="cd16025">
    <property type="entry name" value="PAS_like"/>
    <property type="match status" value="1"/>
</dbReference>
<dbReference type="GO" id="GO:0046872">
    <property type="term" value="F:metal ion binding"/>
    <property type="evidence" value="ECO:0007669"/>
    <property type="project" value="UniProtKB-KW"/>
</dbReference>
<reference evidence="7 8" key="1">
    <citation type="submission" date="2024-10" db="EMBL/GenBank/DDBJ databases">
        <title>Updated reference genomes for cyclostephanoid diatoms.</title>
        <authorList>
            <person name="Roberts W.R."/>
            <person name="Alverson A.J."/>
        </authorList>
    </citation>
    <scope>NUCLEOTIDE SEQUENCE [LARGE SCALE GENOMIC DNA]</scope>
    <source>
        <strain evidence="7 8">AJA232-27</strain>
    </source>
</reference>
<dbReference type="AlphaFoldDB" id="A0ABD3N2M6"/>
<evidence type="ECO:0000256" key="4">
    <source>
        <dbReference type="ARBA" id="ARBA00022837"/>
    </source>
</evidence>
<name>A0ABD3N2M6_9STRA</name>
<dbReference type="Proteomes" id="UP001530293">
    <property type="component" value="Unassembled WGS sequence"/>
</dbReference>
<accession>A0ABD3N2M6</accession>
<dbReference type="Gene3D" id="3.30.1120.10">
    <property type="match status" value="1"/>
</dbReference>
<evidence type="ECO:0000256" key="5">
    <source>
        <dbReference type="SAM" id="MobiDB-lite"/>
    </source>
</evidence>
<evidence type="ECO:0000256" key="1">
    <source>
        <dbReference type="ARBA" id="ARBA00008779"/>
    </source>
</evidence>
<gene>
    <name evidence="7" type="ORF">ACHAWU_007095</name>
</gene>
<proteinExistence type="inferred from homology"/>
<dbReference type="SUPFAM" id="SSF53649">
    <property type="entry name" value="Alkaline phosphatase-like"/>
    <property type="match status" value="2"/>
</dbReference>
<keyword evidence="8" id="KW-1185">Reference proteome</keyword>
<evidence type="ECO:0000313" key="8">
    <source>
        <dbReference type="Proteomes" id="UP001530293"/>
    </source>
</evidence>
<dbReference type="InterPro" id="IPR017850">
    <property type="entry name" value="Alkaline_phosphatase_core_sf"/>
</dbReference>
<evidence type="ECO:0000256" key="2">
    <source>
        <dbReference type="ARBA" id="ARBA00022723"/>
    </source>
</evidence>
<dbReference type="InterPro" id="IPR024607">
    <property type="entry name" value="Sulfatase_CS"/>
</dbReference>